<evidence type="ECO:0000313" key="3">
    <source>
        <dbReference type="Proteomes" id="UP000179807"/>
    </source>
</evidence>
<keyword evidence="3" id="KW-1185">Reference proteome</keyword>
<dbReference type="Gene3D" id="1.25.40.10">
    <property type="entry name" value="Tetratricopeptide repeat domain"/>
    <property type="match status" value="1"/>
</dbReference>
<dbReference type="RefSeq" id="XP_068364509.1">
    <property type="nucleotide sequence ID" value="XM_068500633.1"/>
</dbReference>
<organism evidence="2 3">
    <name type="scientific">Tritrichomonas foetus</name>
    <dbReference type="NCBI Taxonomy" id="1144522"/>
    <lineage>
        <taxon>Eukaryota</taxon>
        <taxon>Metamonada</taxon>
        <taxon>Parabasalia</taxon>
        <taxon>Tritrichomonadida</taxon>
        <taxon>Tritrichomonadidae</taxon>
        <taxon>Tritrichomonas</taxon>
    </lineage>
</organism>
<keyword evidence="1" id="KW-0802">TPR repeat</keyword>
<dbReference type="GeneID" id="94835337"/>
<dbReference type="InterPro" id="IPR011990">
    <property type="entry name" value="TPR-like_helical_dom_sf"/>
</dbReference>
<evidence type="ECO:0000313" key="2">
    <source>
        <dbReference type="EMBL" id="OHT11373.1"/>
    </source>
</evidence>
<gene>
    <name evidence="2" type="ORF">TRFO_19179</name>
</gene>
<dbReference type="SUPFAM" id="SSF81901">
    <property type="entry name" value="HCP-like"/>
    <property type="match status" value="1"/>
</dbReference>
<dbReference type="InterPro" id="IPR019734">
    <property type="entry name" value="TPR_rpt"/>
</dbReference>
<accession>A0A1J4KPM5</accession>
<dbReference type="EMBL" id="MLAK01000589">
    <property type="protein sequence ID" value="OHT11373.1"/>
    <property type="molecule type" value="Genomic_DNA"/>
</dbReference>
<name>A0A1J4KPM5_9EUKA</name>
<comment type="caution">
    <text evidence="2">The sequence shown here is derived from an EMBL/GenBank/DDBJ whole genome shotgun (WGS) entry which is preliminary data.</text>
</comment>
<dbReference type="PROSITE" id="PS50005">
    <property type="entry name" value="TPR"/>
    <property type="match status" value="1"/>
</dbReference>
<evidence type="ECO:0000256" key="1">
    <source>
        <dbReference type="PROSITE-ProRule" id="PRU00339"/>
    </source>
</evidence>
<feature type="repeat" description="TPR" evidence="1">
    <location>
        <begin position="1420"/>
        <end position="1453"/>
    </location>
</feature>
<dbReference type="Proteomes" id="UP000179807">
    <property type="component" value="Unassembled WGS sequence"/>
</dbReference>
<proteinExistence type="predicted"/>
<reference evidence="2" key="1">
    <citation type="submission" date="2016-10" db="EMBL/GenBank/DDBJ databases">
        <authorList>
            <person name="Benchimol M."/>
            <person name="Almeida L.G."/>
            <person name="Vasconcelos A.T."/>
            <person name="Perreira-Neves A."/>
            <person name="Rosa I.A."/>
            <person name="Tasca T."/>
            <person name="Bogo M.R."/>
            <person name="de Souza W."/>
        </authorList>
    </citation>
    <scope>NUCLEOTIDE SEQUENCE [LARGE SCALE GENOMIC DNA]</scope>
    <source>
        <strain evidence="2">K</strain>
    </source>
</reference>
<protein>
    <submittedName>
        <fullName evidence="2">Uncharacterized protein</fullName>
    </submittedName>
</protein>
<sequence length="1593" mass="186265">MEENLVKTNVKYPEYVFDKYHKTFTPSSDSFDFIHHLSLPSFFVSFVKKTTEVTSEQRIQTNFIGEHLSHFHSQIIQLLMIFGLSFSETDYINFDKLMNHKEILEQELYIITNKSSFDFISNFSETISLLEKSCRSAIFLFNTSTGIDIYAVDNGFLSKAPIIIVYSKEKAKILFPKDFYFFTRNINEKEFFPSDVKQKLLVLIYYSLIEDHWVPNYDKTDLKLIVSSLLQQPTREDNLSFNFQSFLTNDEMKFIGYIGHNKDVFHYFKRKHFNLERPKTQNGSPKIYFYKYDDKTVFLIYWIPDRSTFIDLSPSSDLFSEATMHAYQWMKSFCSNVILIPNSGLQDSSIIKLSSEQEMMYKTRIEIEKEKENKFQKFVEQQQNFLNNLRKGVVGVKPTQNSFDRYFFGTLDTLSYVVIKKSETENYIRFKSLQHLIHWIEWNSRSRTICFELDEWNIKDSSILIDGISIQLNNSPINRFNHRTNHKISCIISNEIFAFIRKHTIRNIHQKKNQKNDPNKSILISKLVAFEDGTISINLKTDVSSLTSHKSYTIYKLCESTTKGLMPTYVIKYVKLHHIEGNFTLLHSWIVDNNILVLFYSELEEKIMLIRFKKGYNDRTPPYPIFEVKSKFNDMKTNPYYRDQDNPGLFHDNYKYFASFCSISRIMLFTIYEYHELKIVSIVVNHDFTGISNFKSQRLDAFIPLENLYKNPQEPIFPYFGGFLLNENGSDAAMYFKCFCQLSSGDMSSQHFIVLFDPSNLVPIRTVRYTLGKDVLQNFSLENKKHSIHFPYLYMNHRILFIDRSKYCNDFVYYVLLYNLENPDDIRESSYGIPHNTITKQNIVAYHDDPLTMRCFGFWKFSGIPVMTQIKQESISIETTLYDKVLYQQKQKFLLTLPMVFNDNHTFLPNNFDNFILPFSFNMISQLIIQTGANYGYSLSDQIVFPEPKTIPLHFREVTILSEYYHDDELHVVSDDELISLVEAIEATGCVYLFSFIKEDISISDIPFMYNSKSFFINHLFTTPQTVVHQPIVDSVTITEKQTSNLCYNIRANNFPQFVFLRMTTTCKCFHISAIGENIHSLLSSITGIPFSYIPINSLSIGSHPIPKIKERYNILDGKKGIKPECISGLINVIGSLFNTIQSSFAQVVAFICAISSSHTIILKISNATKIIEFFRKLIDCADLLCEEFELDLNSKRKVNVAIFCDLGNNAKQMQNHISNEIERIISERELDKDSYLSLIFKISNFFYFHQTESSIENAKILFNHNILNITESNTFTDEVLPSIQRMAFIFGQQVDHEANNEAKPYIPFVKHDEDNGYCELLFNLGESLHSEVDQTRNSKSQTILEVAAKCGSDKAIYLLGATYRKDSYTQLSADNQDTNTLMSLYIEAKEEAEYVNNQTNSLPKDQIANLIKCANKGNIVALFEYGKHLYNNGKYEKAFDYFSQFLNRKNEELDIFAQGLVLRYNLDTITKHTGKENREEIDEKCDIFTHELSNPEKRKEIMKFLSNYFMNEHFHEAFNFIYEIFHQPQIRETLCIKYPKHTNAIILELLSDSTADNYSEKRHLAFNLFKMIPEERQDLEVNLRILHCYFDE</sequence>
<dbReference type="VEuPathDB" id="TrichDB:TRFO_19179"/>